<keyword evidence="2 3" id="KW-0143">Chaperone</keyword>
<comment type="caution">
    <text evidence="5">The sequence shown here is derived from an EMBL/GenBank/DDBJ whole genome shotgun (WGS) entry which is preliminary data.</text>
</comment>
<evidence type="ECO:0000313" key="6">
    <source>
        <dbReference type="Proteomes" id="UP001501752"/>
    </source>
</evidence>
<dbReference type="SMART" id="SM00883">
    <property type="entry name" value="Cpn10"/>
    <property type="match status" value="1"/>
</dbReference>
<gene>
    <name evidence="5" type="ORF">GCM10023235_29320</name>
</gene>
<dbReference type="InterPro" id="IPR020818">
    <property type="entry name" value="Chaperonin_GroES"/>
</dbReference>
<evidence type="ECO:0000256" key="2">
    <source>
        <dbReference type="ARBA" id="ARBA00023186"/>
    </source>
</evidence>
<dbReference type="Proteomes" id="UP001501752">
    <property type="component" value="Unassembled WGS sequence"/>
</dbReference>
<dbReference type="SUPFAM" id="SSF50129">
    <property type="entry name" value="GroES-like"/>
    <property type="match status" value="1"/>
</dbReference>
<name>A0ABP9DKS0_9ACTN</name>
<sequence length="153" mass="16819">MPGRRTRPRRGPDGARGAWGGYGRDVSENDTKSSATLHVEPRHDRLGEKLPIRMLHDRVLVKTDTGEGERRSTGGILIPATAELSRRCTWAEAVAVGQSVRSVEPGDRVLYDPEDKLEVEVRGATYVLLRERDLHAVAAGRFGDTEGSTGLYL</sequence>
<reference evidence="6" key="1">
    <citation type="journal article" date="2019" name="Int. J. Syst. Evol. Microbiol.">
        <title>The Global Catalogue of Microorganisms (GCM) 10K type strain sequencing project: providing services to taxonomists for standard genome sequencing and annotation.</title>
        <authorList>
            <consortium name="The Broad Institute Genomics Platform"/>
            <consortium name="The Broad Institute Genome Sequencing Center for Infectious Disease"/>
            <person name="Wu L."/>
            <person name="Ma J."/>
        </authorList>
    </citation>
    <scope>NUCLEOTIDE SEQUENCE [LARGE SCALE GENOMIC DNA]</scope>
    <source>
        <strain evidence="6">JCM 13006</strain>
    </source>
</reference>
<dbReference type="PANTHER" id="PTHR10772">
    <property type="entry name" value="10 KDA HEAT SHOCK PROTEIN"/>
    <property type="match status" value="1"/>
</dbReference>
<evidence type="ECO:0000256" key="3">
    <source>
        <dbReference type="RuleBase" id="RU000535"/>
    </source>
</evidence>
<protein>
    <recommendedName>
        <fullName evidence="3">10 kDa chaperonin</fullName>
    </recommendedName>
</protein>
<comment type="subunit">
    <text evidence="3">Heptamer of 7 subunits arranged in a ring.</text>
</comment>
<evidence type="ECO:0000256" key="1">
    <source>
        <dbReference type="ARBA" id="ARBA00006975"/>
    </source>
</evidence>
<dbReference type="EMBL" id="BAABIS010000001">
    <property type="protein sequence ID" value="GAA4850455.1"/>
    <property type="molecule type" value="Genomic_DNA"/>
</dbReference>
<comment type="function">
    <text evidence="3">Together with the chaperonin GroEL, plays an essential role in assisting protein folding. The GroEL-GroES system forms a nano-cage that allows encapsulation of the non-native substrate proteins and provides a physical environment optimized to promote and accelerate protein folding. GroES binds to the apical surface of the GroEL ring, thereby capping the opening of the GroEL channel.</text>
</comment>
<dbReference type="PANTHER" id="PTHR10772:SF58">
    <property type="entry name" value="CO-CHAPERONIN GROES"/>
    <property type="match status" value="1"/>
</dbReference>
<dbReference type="CDD" id="cd00320">
    <property type="entry name" value="cpn10"/>
    <property type="match status" value="1"/>
</dbReference>
<comment type="similarity">
    <text evidence="1 3">Belongs to the GroES chaperonin family.</text>
</comment>
<feature type="region of interest" description="Disordered" evidence="4">
    <location>
        <begin position="1"/>
        <end position="36"/>
    </location>
</feature>
<proteinExistence type="inferred from homology"/>
<organism evidence="5 6">
    <name type="scientific">Kitasatospora terrestris</name>
    <dbReference type="NCBI Taxonomy" id="258051"/>
    <lineage>
        <taxon>Bacteria</taxon>
        <taxon>Bacillati</taxon>
        <taxon>Actinomycetota</taxon>
        <taxon>Actinomycetes</taxon>
        <taxon>Kitasatosporales</taxon>
        <taxon>Streptomycetaceae</taxon>
        <taxon>Kitasatospora</taxon>
    </lineage>
</organism>
<dbReference type="Gene3D" id="2.30.33.40">
    <property type="entry name" value="GroES chaperonin"/>
    <property type="match status" value="1"/>
</dbReference>
<evidence type="ECO:0000256" key="4">
    <source>
        <dbReference type="SAM" id="MobiDB-lite"/>
    </source>
</evidence>
<evidence type="ECO:0000313" key="5">
    <source>
        <dbReference type="EMBL" id="GAA4850455.1"/>
    </source>
</evidence>
<dbReference type="InterPro" id="IPR037124">
    <property type="entry name" value="Chaperonin_GroES_sf"/>
</dbReference>
<accession>A0ABP9DKS0</accession>
<dbReference type="InterPro" id="IPR011032">
    <property type="entry name" value="GroES-like_sf"/>
</dbReference>
<dbReference type="Pfam" id="PF00166">
    <property type="entry name" value="Cpn10"/>
    <property type="match status" value="1"/>
</dbReference>
<keyword evidence="6" id="KW-1185">Reference proteome</keyword>
<dbReference type="PRINTS" id="PR00297">
    <property type="entry name" value="CHAPERONIN10"/>
</dbReference>